<feature type="compositionally biased region" description="Polar residues" evidence="1">
    <location>
        <begin position="38"/>
        <end position="50"/>
    </location>
</feature>
<dbReference type="EMBL" id="MCGO01000031">
    <property type="protein sequence ID" value="ORY41520.1"/>
    <property type="molecule type" value="Genomic_DNA"/>
</dbReference>
<evidence type="ECO:0000256" key="1">
    <source>
        <dbReference type="SAM" id="MobiDB-lite"/>
    </source>
</evidence>
<reference evidence="2 3" key="1">
    <citation type="submission" date="2016-07" db="EMBL/GenBank/DDBJ databases">
        <title>Pervasive Adenine N6-methylation of Active Genes in Fungi.</title>
        <authorList>
            <consortium name="DOE Joint Genome Institute"/>
            <person name="Mondo S.J."/>
            <person name="Dannebaum R.O."/>
            <person name="Kuo R.C."/>
            <person name="Labutti K."/>
            <person name="Haridas S."/>
            <person name="Kuo A."/>
            <person name="Salamov A."/>
            <person name="Ahrendt S.R."/>
            <person name="Lipzen A."/>
            <person name="Sullivan W."/>
            <person name="Andreopoulos W.B."/>
            <person name="Clum A."/>
            <person name="Lindquist E."/>
            <person name="Daum C."/>
            <person name="Ramamoorthy G.K."/>
            <person name="Gryganskyi A."/>
            <person name="Culley D."/>
            <person name="Magnuson J.K."/>
            <person name="James T.Y."/>
            <person name="O'Malley M.A."/>
            <person name="Stajich J.E."/>
            <person name="Spatafora J.W."/>
            <person name="Visel A."/>
            <person name="Grigoriev I.V."/>
        </authorList>
    </citation>
    <scope>NUCLEOTIDE SEQUENCE [LARGE SCALE GENOMIC DNA]</scope>
    <source>
        <strain evidence="2 3">JEL800</strain>
    </source>
</reference>
<dbReference type="Proteomes" id="UP000193642">
    <property type="component" value="Unassembled WGS sequence"/>
</dbReference>
<feature type="region of interest" description="Disordered" evidence="1">
    <location>
        <begin position="38"/>
        <end position="58"/>
    </location>
</feature>
<comment type="caution">
    <text evidence="2">The sequence shown here is derived from an EMBL/GenBank/DDBJ whole genome shotgun (WGS) entry which is preliminary data.</text>
</comment>
<evidence type="ECO:0000313" key="2">
    <source>
        <dbReference type="EMBL" id="ORY41520.1"/>
    </source>
</evidence>
<protein>
    <submittedName>
        <fullName evidence="2">Uncharacterized protein</fullName>
    </submittedName>
</protein>
<dbReference type="AlphaFoldDB" id="A0A1Y2C3B1"/>
<evidence type="ECO:0000313" key="3">
    <source>
        <dbReference type="Proteomes" id="UP000193642"/>
    </source>
</evidence>
<proteinExistence type="predicted"/>
<sequence>MLGLHSYKEVVEDEDHVLLAGEASEDVETLVATERNSWNSHVGRASSPTSRFRHSSQE</sequence>
<name>A0A1Y2C3B1_9FUNG</name>
<accession>A0A1Y2C3B1</accession>
<keyword evidence="3" id="KW-1185">Reference proteome</keyword>
<organism evidence="2 3">
    <name type="scientific">Rhizoclosmatium globosum</name>
    <dbReference type="NCBI Taxonomy" id="329046"/>
    <lineage>
        <taxon>Eukaryota</taxon>
        <taxon>Fungi</taxon>
        <taxon>Fungi incertae sedis</taxon>
        <taxon>Chytridiomycota</taxon>
        <taxon>Chytridiomycota incertae sedis</taxon>
        <taxon>Chytridiomycetes</taxon>
        <taxon>Chytridiales</taxon>
        <taxon>Chytriomycetaceae</taxon>
        <taxon>Rhizoclosmatium</taxon>
    </lineage>
</organism>
<gene>
    <name evidence="2" type="ORF">BCR33DRAFT_718688</name>
</gene>